<dbReference type="Proteomes" id="UP000007151">
    <property type="component" value="Unassembled WGS sequence"/>
</dbReference>
<evidence type="ECO:0000313" key="3">
    <source>
        <dbReference type="Proteomes" id="UP000007151"/>
    </source>
</evidence>
<accession>A0A212EPR2</accession>
<dbReference type="EMBL" id="AGBW02013410">
    <property type="protein sequence ID" value="OWR43478.1"/>
    <property type="molecule type" value="Genomic_DNA"/>
</dbReference>
<keyword evidence="3" id="KW-1185">Reference proteome</keyword>
<evidence type="ECO:0000313" key="2">
    <source>
        <dbReference type="EMBL" id="OWR43478.1"/>
    </source>
</evidence>
<dbReference type="KEGG" id="dpl:KGM_206347"/>
<feature type="compositionally biased region" description="Basic and acidic residues" evidence="1">
    <location>
        <begin position="1"/>
        <end position="11"/>
    </location>
</feature>
<dbReference type="InParanoid" id="A0A212EPR2"/>
<feature type="region of interest" description="Disordered" evidence="1">
    <location>
        <begin position="1"/>
        <end position="20"/>
    </location>
</feature>
<reference evidence="2 3" key="1">
    <citation type="journal article" date="2011" name="Cell">
        <title>The monarch butterfly genome yields insights into long-distance migration.</title>
        <authorList>
            <person name="Zhan S."/>
            <person name="Merlin C."/>
            <person name="Boore J.L."/>
            <person name="Reppert S.M."/>
        </authorList>
    </citation>
    <scope>NUCLEOTIDE SEQUENCE [LARGE SCALE GENOMIC DNA]</scope>
    <source>
        <strain evidence="2">F-2</strain>
    </source>
</reference>
<gene>
    <name evidence="2" type="ORF">KGM_206347</name>
</gene>
<comment type="caution">
    <text evidence="2">The sequence shown here is derived from an EMBL/GenBank/DDBJ whole genome shotgun (WGS) entry which is preliminary data.</text>
</comment>
<proteinExistence type="predicted"/>
<sequence length="47" mass="5307">MGLRHEDDKRPSKLAIMDDISDTPQHPYVLDLEQQSPCLEGFPLNVG</sequence>
<name>A0A212EPR2_DANPL</name>
<protein>
    <submittedName>
        <fullName evidence="2">Uncharacterized protein</fullName>
    </submittedName>
</protein>
<evidence type="ECO:0000256" key="1">
    <source>
        <dbReference type="SAM" id="MobiDB-lite"/>
    </source>
</evidence>
<dbReference type="AlphaFoldDB" id="A0A212EPR2"/>
<organism evidence="2 3">
    <name type="scientific">Danaus plexippus plexippus</name>
    <dbReference type="NCBI Taxonomy" id="278856"/>
    <lineage>
        <taxon>Eukaryota</taxon>
        <taxon>Metazoa</taxon>
        <taxon>Ecdysozoa</taxon>
        <taxon>Arthropoda</taxon>
        <taxon>Hexapoda</taxon>
        <taxon>Insecta</taxon>
        <taxon>Pterygota</taxon>
        <taxon>Neoptera</taxon>
        <taxon>Endopterygota</taxon>
        <taxon>Lepidoptera</taxon>
        <taxon>Glossata</taxon>
        <taxon>Ditrysia</taxon>
        <taxon>Papilionoidea</taxon>
        <taxon>Nymphalidae</taxon>
        <taxon>Danainae</taxon>
        <taxon>Danaini</taxon>
        <taxon>Danaina</taxon>
        <taxon>Danaus</taxon>
        <taxon>Danaus</taxon>
    </lineage>
</organism>